<evidence type="ECO:0000313" key="4">
    <source>
        <dbReference type="Proteomes" id="UP000265520"/>
    </source>
</evidence>
<feature type="chain" id="PRO_5017388753" evidence="2">
    <location>
        <begin position="22"/>
        <end position="46"/>
    </location>
</feature>
<proteinExistence type="predicted"/>
<dbReference type="Proteomes" id="UP000265520">
    <property type="component" value="Unassembled WGS sequence"/>
</dbReference>
<dbReference type="EMBL" id="LXQA011115983">
    <property type="protein sequence ID" value="MCI85464.1"/>
    <property type="molecule type" value="Genomic_DNA"/>
</dbReference>
<organism evidence="3 4">
    <name type="scientific">Trifolium medium</name>
    <dbReference type="NCBI Taxonomy" id="97028"/>
    <lineage>
        <taxon>Eukaryota</taxon>
        <taxon>Viridiplantae</taxon>
        <taxon>Streptophyta</taxon>
        <taxon>Embryophyta</taxon>
        <taxon>Tracheophyta</taxon>
        <taxon>Spermatophyta</taxon>
        <taxon>Magnoliopsida</taxon>
        <taxon>eudicotyledons</taxon>
        <taxon>Gunneridae</taxon>
        <taxon>Pentapetalae</taxon>
        <taxon>rosids</taxon>
        <taxon>fabids</taxon>
        <taxon>Fabales</taxon>
        <taxon>Fabaceae</taxon>
        <taxon>Papilionoideae</taxon>
        <taxon>50 kb inversion clade</taxon>
        <taxon>NPAAA clade</taxon>
        <taxon>Hologalegina</taxon>
        <taxon>IRL clade</taxon>
        <taxon>Trifolieae</taxon>
        <taxon>Trifolium</taxon>
    </lineage>
</organism>
<evidence type="ECO:0000256" key="1">
    <source>
        <dbReference type="SAM" id="MobiDB-lite"/>
    </source>
</evidence>
<evidence type="ECO:0000256" key="2">
    <source>
        <dbReference type="SAM" id="SignalP"/>
    </source>
</evidence>
<feature type="signal peptide" evidence="2">
    <location>
        <begin position="1"/>
        <end position="21"/>
    </location>
</feature>
<reference evidence="3 4" key="1">
    <citation type="journal article" date="2018" name="Front. Plant Sci.">
        <title>Red Clover (Trifolium pratense) and Zigzag Clover (T. medium) - A Picture of Genomic Similarities and Differences.</title>
        <authorList>
            <person name="Dluhosova J."/>
            <person name="Istvanek J."/>
            <person name="Nedelnik J."/>
            <person name="Repkova J."/>
        </authorList>
    </citation>
    <scope>NUCLEOTIDE SEQUENCE [LARGE SCALE GENOMIC DNA]</scope>
    <source>
        <strain evidence="4">cv. 10/8</strain>
        <tissue evidence="3">Leaf</tissue>
    </source>
</reference>
<evidence type="ECO:0000313" key="3">
    <source>
        <dbReference type="EMBL" id="MCI85464.1"/>
    </source>
</evidence>
<name>A0A392VAY3_9FABA</name>
<dbReference type="AlphaFoldDB" id="A0A392VAY3"/>
<sequence length="46" mass="4774">MVKFSTILVFVVLVVVHASAARNVPKGGDEHASAALNVPKGGDEKN</sequence>
<keyword evidence="4" id="KW-1185">Reference proteome</keyword>
<protein>
    <submittedName>
        <fullName evidence="3">Uncharacterized protein</fullName>
    </submittedName>
</protein>
<keyword evidence="2" id="KW-0732">Signal</keyword>
<accession>A0A392VAY3</accession>
<feature type="region of interest" description="Disordered" evidence="1">
    <location>
        <begin position="24"/>
        <end position="46"/>
    </location>
</feature>
<comment type="caution">
    <text evidence="3">The sequence shown here is derived from an EMBL/GenBank/DDBJ whole genome shotgun (WGS) entry which is preliminary data.</text>
</comment>
<feature type="non-terminal residue" evidence="3">
    <location>
        <position position="46"/>
    </location>
</feature>